<keyword evidence="5" id="KW-0539">Nucleus</keyword>
<evidence type="ECO:0000256" key="5">
    <source>
        <dbReference type="ARBA" id="ARBA00023242"/>
    </source>
</evidence>
<dbReference type="PANTHER" id="PTHR47338:SF29">
    <property type="entry name" value="ZN(2)-C6 FUNGAL-TYPE DOMAIN-CONTAINING PROTEIN"/>
    <property type="match status" value="1"/>
</dbReference>
<name>A0A284RFD3_ARMOS</name>
<dbReference type="STRING" id="47428.A0A284RFD3"/>
<keyword evidence="9" id="KW-1185">Reference proteome</keyword>
<dbReference type="Proteomes" id="UP000219338">
    <property type="component" value="Unassembled WGS sequence"/>
</dbReference>
<dbReference type="InterPro" id="IPR036864">
    <property type="entry name" value="Zn2-C6_fun-type_DNA-bd_sf"/>
</dbReference>
<dbReference type="GO" id="GO:0008270">
    <property type="term" value="F:zinc ion binding"/>
    <property type="evidence" value="ECO:0007669"/>
    <property type="project" value="InterPro"/>
</dbReference>
<evidence type="ECO:0000259" key="7">
    <source>
        <dbReference type="PROSITE" id="PS50048"/>
    </source>
</evidence>
<dbReference type="CDD" id="cd12148">
    <property type="entry name" value="fungal_TF_MHR"/>
    <property type="match status" value="1"/>
</dbReference>
<dbReference type="InterPro" id="IPR050815">
    <property type="entry name" value="TF_fung"/>
</dbReference>
<proteinExistence type="predicted"/>
<dbReference type="SMART" id="SM00066">
    <property type="entry name" value="GAL4"/>
    <property type="match status" value="1"/>
</dbReference>
<dbReference type="CDD" id="cd00067">
    <property type="entry name" value="GAL4"/>
    <property type="match status" value="1"/>
</dbReference>
<evidence type="ECO:0000256" key="3">
    <source>
        <dbReference type="ARBA" id="ARBA00023015"/>
    </source>
</evidence>
<reference evidence="9" key="1">
    <citation type="journal article" date="2017" name="Nat. Ecol. Evol.">
        <title>Genome expansion and lineage-specific genetic innovations in the forest pathogenic fungi Armillaria.</title>
        <authorList>
            <person name="Sipos G."/>
            <person name="Prasanna A.N."/>
            <person name="Walter M.C."/>
            <person name="O'Connor E."/>
            <person name="Balint B."/>
            <person name="Krizsan K."/>
            <person name="Kiss B."/>
            <person name="Hess J."/>
            <person name="Varga T."/>
            <person name="Slot J."/>
            <person name="Riley R."/>
            <person name="Boka B."/>
            <person name="Rigling D."/>
            <person name="Barry K."/>
            <person name="Lee J."/>
            <person name="Mihaltcheva S."/>
            <person name="LaButti K."/>
            <person name="Lipzen A."/>
            <person name="Waldron R."/>
            <person name="Moloney N.M."/>
            <person name="Sperisen C."/>
            <person name="Kredics L."/>
            <person name="Vagvoelgyi C."/>
            <person name="Patrignani A."/>
            <person name="Fitzpatrick D."/>
            <person name="Nagy I."/>
            <person name="Doyle S."/>
            <person name="Anderson J.B."/>
            <person name="Grigoriev I.V."/>
            <person name="Gueldener U."/>
            <person name="Muensterkoetter M."/>
            <person name="Nagy L.G."/>
        </authorList>
    </citation>
    <scope>NUCLEOTIDE SEQUENCE [LARGE SCALE GENOMIC DNA]</scope>
    <source>
        <strain evidence="9">C18/9</strain>
    </source>
</reference>
<gene>
    <name evidence="8" type="ORF">ARMOST_10813</name>
</gene>
<organism evidence="8 9">
    <name type="scientific">Armillaria ostoyae</name>
    <name type="common">Armillaria root rot fungus</name>
    <dbReference type="NCBI Taxonomy" id="47428"/>
    <lineage>
        <taxon>Eukaryota</taxon>
        <taxon>Fungi</taxon>
        <taxon>Dikarya</taxon>
        <taxon>Basidiomycota</taxon>
        <taxon>Agaricomycotina</taxon>
        <taxon>Agaricomycetes</taxon>
        <taxon>Agaricomycetidae</taxon>
        <taxon>Agaricales</taxon>
        <taxon>Marasmiineae</taxon>
        <taxon>Physalacriaceae</taxon>
        <taxon>Armillaria</taxon>
    </lineage>
</organism>
<comment type="subcellular location">
    <subcellularLocation>
        <location evidence="1">Nucleus</location>
    </subcellularLocation>
</comment>
<dbReference type="GO" id="GO:0005634">
    <property type="term" value="C:nucleus"/>
    <property type="evidence" value="ECO:0007669"/>
    <property type="project" value="UniProtKB-SubCell"/>
</dbReference>
<accession>A0A284RFD3</accession>
<protein>
    <recommendedName>
        <fullName evidence="7">Zn(2)-C6 fungal-type domain-containing protein</fullName>
    </recommendedName>
</protein>
<dbReference type="EMBL" id="FUEG01000008">
    <property type="protein sequence ID" value="SJL07463.1"/>
    <property type="molecule type" value="Genomic_DNA"/>
</dbReference>
<dbReference type="SUPFAM" id="SSF57701">
    <property type="entry name" value="Zn2/Cys6 DNA-binding domain"/>
    <property type="match status" value="1"/>
</dbReference>
<keyword evidence="3" id="KW-0805">Transcription regulation</keyword>
<dbReference type="Pfam" id="PF00172">
    <property type="entry name" value="Zn_clus"/>
    <property type="match status" value="1"/>
</dbReference>
<dbReference type="AlphaFoldDB" id="A0A284RFD3"/>
<feature type="domain" description="Zn(2)-C6 fungal-type" evidence="7">
    <location>
        <begin position="225"/>
        <end position="258"/>
    </location>
</feature>
<dbReference type="OrthoDB" id="2123952at2759"/>
<feature type="region of interest" description="Disordered" evidence="6">
    <location>
        <begin position="169"/>
        <end position="219"/>
    </location>
</feature>
<evidence type="ECO:0000256" key="2">
    <source>
        <dbReference type="ARBA" id="ARBA00022723"/>
    </source>
</evidence>
<feature type="region of interest" description="Disordered" evidence="6">
    <location>
        <begin position="113"/>
        <end position="132"/>
    </location>
</feature>
<dbReference type="PROSITE" id="PS50048">
    <property type="entry name" value="ZN2_CY6_FUNGAL_2"/>
    <property type="match status" value="1"/>
</dbReference>
<dbReference type="InterPro" id="IPR001138">
    <property type="entry name" value="Zn2Cys6_DnaBD"/>
</dbReference>
<dbReference type="GO" id="GO:0000981">
    <property type="term" value="F:DNA-binding transcription factor activity, RNA polymerase II-specific"/>
    <property type="evidence" value="ECO:0007669"/>
    <property type="project" value="InterPro"/>
</dbReference>
<feature type="compositionally biased region" description="Low complexity" evidence="6">
    <location>
        <begin position="317"/>
        <end position="342"/>
    </location>
</feature>
<evidence type="ECO:0000256" key="1">
    <source>
        <dbReference type="ARBA" id="ARBA00004123"/>
    </source>
</evidence>
<dbReference type="PANTHER" id="PTHR47338">
    <property type="entry name" value="ZN(II)2CYS6 TRANSCRIPTION FACTOR (EUROFUNG)-RELATED"/>
    <property type="match status" value="1"/>
</dbReference>
<feature type="region of interest" description="Disordered" evidence="6">
    <location>
        <begin position="240"/>
        <end position="352"/>
    </location>
</feature>
<dbReference type="OMA" id="EWLTHQA"/>
<feature type="region of interest" description="Disordered" evidence="6">
    <location>
        <begin position="1"/>
        <end position="21"/>
    </location>
</feature>
<keyword evidence="4" id="KW-0804">Transcription</keyword>
<evidence type="ECO:0000256" key="6">
    <source>
        <dbReference type="SAM" id="MobiDB-lite"/>
    </source>
</evidence>
<evidence type="ECO:0000313" key="9">
    <source>
        <dbReference type="Proteomes" id="UP000219338"/>
    </source>
</evidence>
<sequence>MYAIGEPSRSRDDPDAPTYRPMSSYYYSNADIVEHSHAPDTRNFRVKHMGSRQVQEYSDHMDGHLDGPRQMLSFNGHRQYPVVSDARLVSSSSPFSLPGDGSHSYYTTVSSHSEYSSNIDDPPNLVPASATVPRSRRVNFPTTVDTSVSDLQRISYGYMPIPESAITDRSYESSDTWSPQAADAPPPTPEQLKPRKPRREKPRIALAPDQPPTTQGKPRARVYVACIQCRSRKIRCDGAKPVCHNCGRRTNGSNECTYDPVPKRRGPDKTPGARQRMARELRMELERENGGASRRRRRRSDSIPHKSSASPTSANVSDSARSRSGSLSRMPLSAALSSPSSSDHINSPGGFGDMSRPQLPYAGVINGCACHNANPCPLGIVPNGVYFPKTETIDSSGFVAQSNESENGIVHRGFYQQGYSGSKGPQVQNISSQPSSEFTRKTWWDSLLSLYLSPPSDFQQTHSRSDRDLAAQTITADLRFLFRSSNYWFSFFHLPTFFGNYSDPVRRHNLQPSLILAALAVSTFWQSSDVGLGKDGRDRALHLRDKAQSALESSFNSGWIDETLAQAAWASDHFYYRFHLALINHFQLLALFEVCAHPTHTRERSVSSLVMLDSYIRSLSLTFVDADDPQTSHFSPGAVPSVAQKPTGEAYYTSYTTSSESQYLHHDHYSSSPPPNGSVECVCTSLSLGVHYPETLEHAPLWADTPAWNSHWSEGDIRRESCRRLCWSALSLAAGHVAYANANHHQGPDLFISDPSNYALLFSGESMARSPSLTYNTPKDTIWALFDRSFLLWHGCVRMRHNHTATEAEQAQFTVKAWLEADAIEANLNRHTCAIERSFIFQAREYIFNTRMCISYEFQRFIPLISTDLTGLIHRKKAEEWLTHQSTVAQRYMFGLHAVTGNANNHLARRPFFVFWFMSQVLSALSLWQYDNSLTIALDVCKAFLPAIDYLTTLWPCSDQRRKYDGLRERLGRACSIAGLAPPPKINLGLPAISNDAIL</sequence>
<evidence type="ECO:0000256" key="4">
    <source>
        <dbReference type="ARBA" id="ARBA00023163"/>
    </source>
</evidence>
<feature type="compositionally biased region" description="Polar residues" evidence="6">
    <location>
        <begin position="305"/>
        <end position="316"/>
    </location>
</feature>
<dbReference type="Gene3D" id="4.10.240.10">
    <property type="entry name" value="Zn(2)-C6 fungal-type DNA-binding domain"/>
    <property type="match status" value="1"/>
</dbReference>
<keyword evidence="2" id="KW-0479">Metal-binding</keyword>
<feature type="compositionally biased region" description="Basic and acidic residues" evidence="6">
    <location>
        <begin position="277"/>
        <end position="289"/>
    </location>
</feature>
<evidence type="ECO:0000313" key="8">
    <source>
        <dbReference type="EMBL" id="SJL07463.1"/>
    </source>
</evidence>